<proteinExistence type="predicted"/>
<evidence type="ECO:0000313" key="2">
    <source>
        <dbReference type="EMBL" id="SFW42533.1"/>
    </source>
</evidence>
<evidence type="ECO:0000313" key="5">
    <source>
        <dbReference type="Proteomes" id="UP001326715"/>
    </source>
</evidence>
<evidence type="ECO:0000313" key="3">
    <source>
        <dbReference type="EMBL" id="WQG87403.1"/>
    </source>
</evidence>
<dbReference type="STRING" id="1004.SAMN05661012_01773"/>
<name>A0A1K1P501_9BACT</name>
<feature type="transmembrane region" description="Helical" evidence="1">
    <location>
        <begin position="222"/>
        <end position="238"/>
    </location>
</feature>
<feature type="transmembrane region" description="Helical" evidence="1">
    <location>
        <begin position="151"/>
        <end position="173"/>
    </location>
</feature>
<feature type="transmembrane region" description="Helical" evidence="1">
    <location>
        <begin position="20"/>
        <end position="37"/>
    </location>
</feature>
<dbReference type="OrthoDB" id="634831at2"/>
<keyword evidence="1" id="KW-1133">Transmembrane helix</keyword>
<keyword evidence="1" id="KW-0812">Transmembrane</keyword>
<evidence type="ECO:0000256" key="1">
    <source>
        <dbReference type="SAM" id="Phobius"/>
    </source>
</evidence>
<feature type="transmembrane region" description="Helical" evidence="1">
    <location>
        <begin position="44"/>
        <end position="61"/>
    </location>
</feature>
<reference evidence="3 5" key="2">
    <citation type="submission" date="2023-11" db="EMBL/GenBank/DDBJ databases">
        <title>MicrobeMod: A computational toolkit for identifying prokaryotic methylation and restriction-modification with nanopore sequencing.</title>
        <authorList>
            <person name="Crits-Christoph A."/>
            <person name="Kang S.C."/>
            <person name="Lee H."/>
            <person name="Ostrov N."/>
        </authorList>
    </citation>
    <scope>NUCLEOTIDE SEQUENCE [LARGE SCALE GENOMIC DNA]</scope>
    <source>
        <strain evidence="3 5">ATCC 23090</strain>
    </source>
</reference>
<dbReference type="Proteomes" id="UP001326715">
    <property type="component" value="Chromosome"/>
</dbReference>
<sequence>MNRPFDDMPYGYPPAFCYPLTEICMYILFLLCLYHAWKQGISKLAYLLGGFGFGLLLEYVNVRANAGYKYGHFLLMIRDIPVGIGAGWGIIMYTSRLITESMNMRIWPAAAMEALLALSIDWSMDVVAYRLHMWHWNWETIINPSVALSAQYFGVPWGNFYGWLCVVFFYSLFSRYLEKTRTWKVVIPILAILISQVALYVTLFPISFFLKNHFNILSADKLVFTLLFFATLTAIEIYKMKRRPLSLPFITWLVPAWFHMYFFCWLFIGGFAQENTWMTILSVLSLLAGTLIHWLLILSTKSRT</sequence>
<feature type="transmembrane region" description="Helical" evidence="1">
    <location>
        <begin position="106"/>
        <end position="131"/>
    </location>
</feature>
<feature type="transmembrane region" description="Helical" evidence="1">
    <location>
        <begin position="185"/>
        <end position="210"/>
    </location>
</feature>
<organism evidence="2 4">
    <name type="scientific">Chitinophaga sancti</name>
    <dbReference type="NCBI Taxonomy" id="1004"/>
    <lineage>
        <taxon>Bacteria</taxon>
        <taxon>Pseudomonadati</taxon>
        <taxon>Bacteroidota</taxon>
        <taxon>Chitinophagia</taxon>
        <taxon>Chitinophagales</taxon>
        <taxon>Chitinophagaceae</taxon>
        <taxon>Chitinophaga</taxon>
    </lineage>
</organism>
<dbReference type="EMBL" id="FPIZ01000004">
    <property type="protein sequence ID" value="SFW42533.1"/>
    <property type="molecule type" value="Genomic_DNA"/>
</dbReference>
<accession>A0A1K1P501</accession>
<keyword evidence="5" id="KW-1185">Reference proteome</keyword>
<dbReference type="Proteomes" id="UP000183788">
    <property type="component" value="Unassembled WGS sequence"/>
</dbReference>
<dbReference type="RefSeq" id="WP_083571439.1">
    <property type="nucleotide sequence ID" value="NZ_CBHWAX010000013.1"/>
</dbReference>
<reference evidence="2 4" key="1">
    <citation type="submission" date="2016-11" db="EMBL/GenBank/DDBJ databases">
        <authorList>
            <person name="Jaros S."/>
            <person name="Januszkiewicz K."/>
            <person name="Wedrychowicz H."/>
        </authorList>
    </citation>
    <scope>NUCLEOTIDE SEQUENCE [LARGE SCALE GENOMIC DNA]</scope>
    <source>
        <strain evidence="2 4">DSM 784</strain>
    </source>
</reference>
<protein>
    <submittedName>
        <fullName evidence="3">Carotenoid biosynthesis protein</fullName>
    </submittedName>
</protein>
<keyword evidence="1" id="KW-0472">Membrane</keyword>
<feature type="transmembrane region" description="Helical" evidence="1">
    <location>
        <begin position="73"/>
        <end position="94"/>
    </location>
</feature>
<feature type="transmembrane region" description="Helical" evidence="1">
    <location>
        <begin position="250"/>
        <end position="271"/>
    </location>
</feature>
<dbReference type="EMBL" id="CP140154">
    <property type="protein sequence ID" value="WQG87403.1"/>
    <property type="molecule type" value="Genomic_DNA"/>
</dbReference>
<evidence type="ECO:0000313" key="4">
    <source>
        <dbReference type="Proteomes" id="UP000183788"/>
    </source>
</evidence>
<feature type="transmembrane region" description="Helical" evidence="1">
    <location>
        <begin position="277"/>
        <end position="298"/>
    </location>
</feature>
<dbReference type="AlphaFoldDB" id="A0A1K1P501"/>
<gene>
    <name evidence="2" type="ORF">SAMN05661012_01773</name>
    <name evidence="3" type="ORF">SR876_20985</name>
</gene>